<evidence type="ECO:0000313" key="2">
    <source>
        <dbReference type="Proteomes" id="UP000260758"/>
    </source>
</evidence>
<dbReference type="RefSeq" id="WP_117717881.1">
    <property type="nucleotide sequence ID" value="NZ_JANFZO010000007.1"/>
</dbReference>
<evidence type="ECO:0008006" key="3">
    <source>
        <dbReference type="Google" id="ProtNLM"/>
    </source>
</evidence>
<evidence type="ECO:0000313" key="1">
    <source>
        <dbReference type="EMBL" id="RGM74976.1"/>
    </source>
</evidence>
<accession>A0A3E4YJP5</accession>
<dbReference type="AlphaFoldDB" id="A0A3E4YJP5"/>
<name>A0A3E4YJP5_9FIRM</name>
<gene>
    <name evidence="1" type="ORF">DXB99_00145</name>
</gene>
<sequence>MRTIVIRENTELPVDDELASAINKMLAEDSTLPIKIKDHTVSFADYTVGSLQVGEVNIEIKPRNPVFTLETLFEMLLFESLNNFDENYLSSGFGDNQSFGIAAITSQFYYECVKLVDFGLTGGFTSEKKYGNEITGPLVLSEYHPAYIPIRGVAYMNDLYSLNVPANQIIKSAIIKVLRSESRVSIRKQYQMLLQSFEGVDVFAGNLDVLENISEAFFSSNPHYPLVLEFAIKILRDMKMKFTHGSISWYAFLHNSNDIFEKYVRKVLTKGLNSYITKWDTPKQIAVLDDGKRKGYKSYVPDILVDYDPLTNSAKAVLDAKNKFFDIDRDDIGEILHSADMYQLTFYCDKMKTNLGGLIYPAGDDYKPINVMIDGNQDFRFVLFSINLREKISVRHRKLCNAIKEYLLYYSK</sequence>
<dbReference type="PANTHER" id="PTHR38733">
    <property type="entry name" value="PROTEIN MCRC"/>
    <property type="match status" value="1"/>
</dbReference>
<dbReference type="PANTHER" id="PTHR38733:SF1">
    <property type="entry name" value="TYPE IV METHYL-DIRECTED RESTRICTION ENZYME ECOKMCRBC"/>
    <property type="match status" value="1"/>
</dbReference>
<protein>
    <recommendedName>
        <fullName evidence="3">Restriction endonuclease</fullName>
    </recommendedName>
</protein>
<organism evidence="1 2">
    <name type="scientific">Agathobacter rectalis</name>
    <dbReference type="NCBI Taxonomy" id="39491"/>
    <lineage>
        <taxon>Bacteria</taxon>
        <taxon>Bacillati</taxon>
        <taxon>Bacillota</taxon>
        <taxon>Clostridia</taxon>
        <taxon>Lachnospirales</taxon>
        <taxon>Lachnospiraceae</taxon>
        <taxon>Agathobacter</taxon>
    </lineage>
</organism>
<proteinExistence type="predicted"/>
<dbReference type="Proteomes" id="UP000260758">
    <property type="component" value="Unassembled WGS sequence"/>
</dbReference>
<comment type="caution">
    <text evidence="1">The sequence shown here is derived from an EMBL/GenBank/DDBJ whole genome shotgun (WGS) entry which is preliminary data.</text>
</comment>
<dbReference type="Pfam" id="PF10117">
    <property type="entry name" value="McrBC"/>
    <property type="match status" value="1"/>
</dbReference>
<reference evidence="1 2" key="1">
    <citation type="submission" date="2018-08" db="EMBL/GenBank/DDBJ databases">
        <title>A genome reference for cultivated species of the human gut microbiota.</title>
        <authorList>
            <person name="Zou Y."/>
            <person name="Xue W."/>
            <person name="Luo G."/>
        </authorList>
    </citation>
    <scope>NUCLEOTIDE SEQUENCE [LARGE SCALE GENOMIC DNA]</scope>
    <source>
        <strain evidence="1 2">OM07-13</strain>
    </source>
</reference>
<dbReference type="InterPro" id="IPR019292">
    <property type="entry name" value="McrC"/>
</dbReference>
<dbReference type="EMBL" id="QSTP01000001">
    <property type="protein sequence ID" value="RGM74976.1"/>
    <property type="molecule type" value="Genomic_DNA"/>
</dbReference>